<evidence type="ECO:0000256" key="2">
    <source>
        <dbReference type="ARBA" id="ARBA00022737"/>
    </source>
</evidence>
<dbReference type="InterPro" id="IPR001810">
    <property type="entry name" value="F-box_dom"/>
</dbReference>
<dbReference type="EMBL" id="CAACVG010005278">
    <property type="protein sequence ID" value="VEN39128.1"/>
    <property type="molecule type" value="Genomic_DNA"/>
</dbReference>
<feature type="compositionally biased region" description="Basic and acidic residues" evidence="4">
    <location>
        <begin position="243"/>
        <end position="262"/>
    </location>
</feature>
<evidence type="ECO:0000313" key="6">
    <source>
        <dbReference type="EMBL" id="VEN39128.1"/>
    </source>
</evidence>
<feature type="region of interest" description="Disordered" evidence="4">
    <location>
        <begin position="243"/>
        <end position="270"/>
    </location>
</feature>
<accession>A0A653BU42</accession>
<dbReference type="PANTHER" id="PTHR19872:SF7">
    <property type="entry name" value="F-BOX AND WD REPEAT DOMAIN CONTAINING PROTEIN 10B-RELATED"/>
    <property type="match status" value="1"/>
</dbReference>
<dbReference type="InterPro" id="IPR036047">
    <property type="entry name" value="F-box-like_dom_sf"/>
</dbReference>
<dbReference type="SMART" id="SM00256">
    <property type="entry name" value="FBOX"/>
    <property type="match status" value="1"/>
</dbReference>
<evidence type="ECO:0000313" key="7">
    <source>
        <dbReference type="Proteomes" id="UP000410492"/>
    </source>
</evidence>
<dbReference type="PANTHER" id="PTHR19872">
    <property type="entry name" value="UBIQUITIN LIGASE SPECIFICITY FACTOR/HREP PROTEIN"/>
    <property type="match status" value="1"/>
</dbReference>
<keyword evidence="7" id="KW-1185">Reference proteome</keyword>
<evidence type="ECO:0000256" key="3">
    <source>
        <dbReference type="SAM" id="Coils"/>
    </source>
</evidence>
<protein>
    <recommendedName>
        <fullName evidence="5">F-box domain-containing protein</fullName>
    </recommendedName>
</protein>
<dbReference type="Proteomes" id="UP000410492">
    <property type="component" value="Unassembled WGS sequence"/>
</dbReference>
<proteinExistence type="predicted"/>
<dbReference type="InterPro" id="IPR051075">
    <property type="entry name" value="SCF_subunit_WD-repeat"/>
</dbReference>
<organism evidence="6 7">
    <name type="scientific">Callosobruchus maculatus</name>
    <name type="common">Southern cowpea weevil</name>
    <name type="synonym">Pulse bruchid</name>
    <dbReference type="NCBI Taxonomy" id="64391"/>
    <lineage>
        <taxon>Eukaryota</taxon>
        <taxon>Metazoa</taxon>
        <taxon>Ecdysozoa</taxon>
        <taxon>Arthropoda</taxon>
        <taxon>Hexapoda</taxon>
        <taxon>Insecta</taxon>
        <taxon>Pterygota</taxon>
        <taxon>Neoptera</taxon>
        <taxon>Endopterygota</taxon>
        <taxon>Coleoptera</taxon>
        <taxon>Polyphaga</taxon>
        <taxon>Cucujiformia</taxon>
        <taxon>Chrysomeloidea</taxon>
        <taxon>Chrysomelidae</taxon>
        <taxon>Bruchinae</taxon>
        <taxon>Bruchini</taxon>
        <taxon>Callosobruchus</taxon>
    </lineage>
</organism>
<feature type="coiled-coil region" evidence="3">
    <location>
        <begin position="320"/>
        <end position="347"/>
    </location>
</feature>
<name>A0A653BU42_CALMS</name>
<keyword evidence="3" id="KW-0175">Coiled coil</keyword>
<dbReference type="Gene3D" id="1.20.1280.50">
    <property type="match status" value="1"/>
</dbReference>
<dbReference type="SUPFAM" id="SSF81383">
    <property type="entry name" value="F-box domain"/>
    <property type="match status" value="1"/>
</dbReference>
<evidence type="ECO:0000256" key="1">
    <source>
        <dbReference type="ARBA" id="ARBA00022574"/>
    </source>
</evidence>
<reference evidence="6 7" key="1">
    <citation type="submission" date="2019-01" db="EMBL/GenBank/DDBJ databases">
        <authorList>
            <person name="Sayadi A."/>
        </authorList>
    </citation>
    <scope>NUCLEOTIDE SEQUENCE [LARGE SCALE GENOMIC DNA]</scope>
</reference>
<keyword evidence="1" id="KW-0853">WD repeat</keyword>
<gene>
    <name evidence="6" type="ORF">CALMAC_LOCUS3778</name>
</gene>
<evidence type="ECO:0000256" key="4">
    <source>
        <dbReference type="SAM" id="MobiDB-lite"/>
    </source>
</evidence>
<dbReference type="AlphaFoldDB" id="A0A653BU42"/>
<keyword evidence="2" id="KW-0677">Repeat</keyword>
<sequence>MDSVVEDFFAEADEIVQSANQRKEELIHKKLMKEKYFETRYATIQRYFLHLSCISKKKFLIELLEKLRSLNSILQILHVITIRSLKITSYSYVDPNSDFVVDNLVWDHDRMLDQEVLEKQIENDVEWFTTLSDDHQVTVIIGLLRLSGGSVKRSVSLPIWRRYYQLKKDIMFLFDSDTTTLTATGELCCNIKRFDRYVEGVMFDPTHPASIEVEKQRKIWQDMIERYKRDVCHSVQKVHGKLEKKERTKKKDMNAEKEETSRRKSMSATIGVQVQQKSEMDVIQLMPIWIVKKIFGFLDAKSLRACKKVNKYWSCVVKELLKEEKARKKLNTQLEAIEKAIGTQKIEEIKNRIRDNITNSRKNKNEVMHYSSGAIAKELVPKTGYLEETSIVEKAVKEMPDDYGETLGLTTFPRLIKSDMEMYRYKSCFLKDVDVQYEVDRDIKKQQSLLTYSLECIINSFKITVEESVYEDW</sequence>
<feature type="domain" description="F-box" evidence="5">
    <location>
        <begin position="286"/>
        <end position="326"/>
    </location>
</feature>
<evidence type="ECO:0000259" key="5">
    <source>
        <dbReference type="SMART" id="SM00256"/>
    </source>
</evidence>